<keyword evidence="3" id="KW-1185">Reference proteome</keyword>
<dbReference type="Proteomes" id="UP000075809">
    <property type="component" value="Unassembled WGS sequence"/>
</dbReference>
<protein>
    <submittedName>
        <fullName evidence="2">Uncharacterized protein</fullName>
    </submittedName>
</protein>
<proteinExistence type="predicted"/>
<dbReference type="AlphaFoldDB" id="A0A151X157"/>
<gene>
    <name evidence="2" type="ORF">ALC60_07011</name>
</gene>
<organism evidence="2 3">
    <name type="scientific">Mycetomoellerius zeteki</name>
    <dbReference type="NCBI Taxonomy" id="64791"/>
    <lineage>
        <taxon>Eukaryota</taxon>
        <taxon>Metazoa</taxon>
        <taxon>Ecdysozoa</taxon>
        <taxon>Arthropoda</taxon>
        <taxon>Hexapoda</taxon>
        <taxon>Insecta</taxon>
        <taxon>Pterygota</taxon>
        <taxon>Neoptera</taxon>
        <taxon>Endopterygota</taxon>
        <taxon>Hymenoptera</taxon>
        <taxon>Apocrita</taxon>
        <taxon>Aculeata</taxon>
        <taxon>Formicoidea</taxon>
        <taxon>Formicidae</taxon>
        <taxon>Myrmicinae</taxon>
        <taxon>Mycetomoellerius</taxon>
    </lineage>
</organism>
<feature type="region of interest" description="Disordered" evidence="1">
    <location>
        <begin position="37"/>
        <end position="76"/>
    </location>
</feature>
<dbReference type="EMBL" id="KQ982588">
    <property type="protein sequence ID" value="KYQ54139.1"/>
    <property type="molecule type" value="Genomic_DNA"/>
</dbReference>
<sequence>MERHVYFVRADDLEAQDCRILIDFYSYLVPGDMAVRYTRPPPSGTPHSRRGRSRYDTDRGTSTSGSLCPRPVRSHPDSQACNRFPDISRVCYNAARFLRGPECPPLPCLPHPRTSTYRCDIAPARTRRWSHTWVYRSFSRARLIPWQHAQRPREHAGKPWP</sequence>
<evidence type="ECO:0000256" key="1">
    <source>
        <dbReference type="SAM" id="MobiDB-lite"/>
    </source>
</evidence>
<evidence type="ECO:0000313" key="3">
    <source>
        <dbReference type="Proteomes" id="UP000075809"/>
    </source>
</evidence>
<accession>A0A151X157</accession>
<evidence type="ECO:0000313" key="2">
    <source>
        <dbReference type="EMBL" id="KYQ54139.1"/>
    </source>
</evidence>
<name>A0A151X157_9HYME</name>
<reference evidence="2 3" key="1">
    <citation type="submission" date="2015-09" db="EMBL/GenBank/DDBJ databases">
        <title>Trachymyrmex zeteki WGS genome.</title>
        <authorList>
            <person name="Nygaard S."/>
            <person name="Hu H."/>
            <person name="Boomsma J."/>
            <person name="Zhang G."/>
        </authorList>
    </citation>
    <scope>NUCLEOTIDE SEQUENCE [LARGE SCALE GENOMIC DNA]</scope>
    <source>
        <strain evidence="2">Tzet28-1</strain>
        <tissue evidence="2">Whole body</tissue>
    </source>
</reference>